<dbReference type="Proteomes" id="UP001634394">
    <property type="component" value="Unassembled WGS sequence"/>
</dbReference>
<keyword evidence="11" id="KW-0325">Glycoprotein</keyword>
<dbReference type="Pfam" id="PF17039">
    <property type="entry name" value="Glyco_tran_10_N"/>
    <property type="match status" value="1"/>
</dbReference>
<evidence type="ECO:0000256" key="4">
    <source>
        <dbReference type="ARBA" id="ARBA00022676"/>
    </source>
</evidence>
<dbReference type="InterPro" id="IPR055270">
    <property type="entry name" value="Glyco_tran_10_C"/>
</dbReference>
<name>A0ABD3V5U7_SINWO</name>
<evidence type="ECO:0000313" key="15">
    <source>
        <dbReference type="EMBL" id="KAL3856178.1"/>
    </source>
</evidence>
<dbReference type="EC" id="2.4.1.-" evidence="12"/>
<evidence type="ECO:0000256" key="6">
    <source>
        <dbReference type="ARBA" id="ARBA00022692"/>
    </source>
</evidence>
<keyword evidence="7" id="KW-0735">Signal-anchor</keyword>
<dbReference type="GO" id="GO:0032580">
    <property type="term" value="C:Golgi cisterna membrane"/>
    <property type="evidence" value="ECO:0007669"/>
    <property type="project" value="UniProtKB-SubCell"/>
</dbReference>
<feature type="domain" description="Fucosyltransferase C-terminal" evidence="13">
    <location>
        <begin position="211"/>
        <end position="380"/>
    </location>
</feature>
<keyword evidence="10" id="KW-0472">Membrane</keyword>
<gene>
    <name evidence="15" type="ORF">ACJMK2_010961</name>
</gene>
<reference evidence="15 16" key="1">
    <citation type="submission" date="2024-11" db="EMBL/GenBank/DDBJ databases">
        <title>Chromosome-level genome assembly of the freshwater bivalve Anodonta woodiana.</title>
        <authorList>
            <person name="Chen X."/>
        </authorList>
    </citation>
    <scope>NUCLEOTIDE SEQUENCE [LARGE SCALE GENOMIC DNA]</scope>
    <source>
        <strain evidence="15">MN2024</strain>
        <tissue evidence="15">Gills</tissue>
    </source>
</reference>
<evidence type="ECO:0000259" key="14">
    <source>
        <dbReference type="Pfam" id="PF17039"/>
    </source>
</evidence>
<dbReference type="EMBL" id="JBJQND010000013">
    <property type="protein sequence ID" value="KAL3856178.1"/>
    <property type="molecule type" value="Genomic_DNA"/>
</dbReference>
<keyword evidence="6 12" id="KW-0812">Transmembrane</keyword>
<dbReference type="AlphaFoldDB" id="A0ABD3V5U7"/>
<dbReference type="GO" id="GO:0008417">
    <property type="term" value="F:fucosyltransferase activity"/>
    <property type="evidence" value="ECO:0007669"/>
    <property type="project" value="UniProtKB-ARBA"/>
</dbReference>
<keyword evidence="5 12" id="KW-0808">Transferase</keyword>
<comment type="caution">
    <text evidence="15">The sequence shown here is derived from an EMBL/GenBank/DDBJ whole genome shotgun (WGS) entry which is preliminary data.</text>
</comment>
<organism evidence="15 16">
    <name type="scientific">Sinanodonta woodiana</name>
    <name type="common">Chinese pond mussel</name>
    <name type="synonym">Anodonta woodiana</name>
    <dbReference type="NCBI Taxonomy" id="1069815"/>
    <lineage>
        <taxon>Eukaryota</taxon>
        <taxon>Metazoa</taxon>
        <taxon>Spiralia</taxon>
        <taxon>Lophotrochozoa</taxon>
        <taxon>Mollusca</taxon>
        <taxon>Bivalvia</taxon>
        <taxon>Autobranchia</taxon>
        <taxon>Heteroconchia</taxon>
        <taxon>Palaeoheterodonta</taxon>
        <taxon>Unionida</taxon>
        <taxon>Unionoidea</taxon>
        <taxon>Unionidae</taxon>
        <taxon>Unioninae</taxon>
        <taxon>Sinanodonta</taxon>
    </lineage>
</organism>
<keyword evidence="16" id="KW-1185">Reference proteome</keyword>
<dbReference type="Pfam" id="PF00852">
    <property type="entry name" value="Glyco_transf_10"/>
    <property type="match status" value="1"/>
</dbReference>
<evidence type="ECO:0000256" key="3">
    <source>
        <dbReference type="ARBA" id="ARBA00008919"/>
    </source>
</evidence>
<dbReference type="SUPFAM" id="SSF53756">
    <property type="entry name" value="UDP-Glycosyltransferase/glycogen phosphorylase"/>
    <property type="match status" value="1"/>
</dbReference>
<evidence type="ECO:0000256" key="12">
    <source>
        <dbReference type="RuleBase" id="RU003832"/>
    </source>
</evidence>
<evidence type="ECO:0000256" key="5">
    <source>
        <dbReference type="ARBA" id="ARBA00022679"/>
    </source>
</evidence>
<keyword evidence="8" id="KW-1133">Transmembrane helix</keyword>
<sequence>MANLFNIFFLVISRLKRKCKRNSRAIILSLLASLAVLRYMSVFTINGSHSKSVNQEYKTYFMQSTQRFSGTPKILNWTPFFGAMVWHHEALDCIKTCPWKCTLTDNKNEIASSDAVLFHLSDIIYNGYLYAPFRIFRYPSYRSKDQVWVVYNLESLSNLWGNFDSFNGLFNWTVTYRRESDIYLPNAEFRHRTEAEKLEFRTNSKTINFFRNKTKTAVAMISHCSDEARRYKLIQDLGKYIDIDIYGRCGKKCPGDFQSCDNLQYSYKFYLSFENSNCRDYVTEKFWLRQKFHQIPIVAWDMDWKGLVPPKSFINLLDFPDIGAAARYITQVGKNETLFNSYFDWQANFINTFECSMCKICKTLHSGHIPPQVYSDFGGWMKNDTCHPASISGYVSRVVDRFLFDARI</sequence>
<evidence type="ECO:0000256" key="9">
    <source>
        <dbReference type="ARBA" id="ARBA00023034"/>
    </source>
</evidence>
<dbReference type="InterPro" id="IPR001503">
    <property type="entry name" value="Glyco_trans_10"/>
</dbReference>
<evidence type="ECO:0000256" key="1">
    <source>
        <dbReference type="ARBA" id="ARBA00004323"/>
    </source>
</evidence>
<evidence type="ECO:0000313" key="16">
    <source>
        <dbReference type="Proteomes" id="UP001634394"/>
    </source>
</evidence>
<evidence type="ECO:0000256" key="2">
    <source>
        <dbReference type="ARBA" id="ARBA00004922"/>
    </source>
</evidence>
<comment type="subcellular location">
    <subcellularLocation>
        <location evidence="1">Golgi apparatus membrane</location>
        <topology evidence="1">Single-pass type II membrane protein</topology>
    </subcellularLocation>
    <subcellularLocation>
        <location evidence="12">Golgi apparatus</location>
        <location evidence="12">Golgi stack membrane</location>
        <topology evidence="12">Single-pass type II membrane protein</topology>
    </subcellularLocation>
</comment>
<dbReference type="InterPro" id="IPR031481">
    <property type="entry name" value="Glyco_tran_10_N"/>
</dbReference>
<evidence type="ECO:0000256" key="8">
    <source>
        <dbReference type="ARBA" id="ARBA00022989"/>
    </source>
</evidence>
<dbReference type="InterPro" id="IPR038577">
    <property type="entry name" value="GT10-like_C_sf"/>
</dbReference>
<comment type="similarity">
    <text evidence="3 12">Belongs to the glycosyltransferase 10 family.</text>
</comment>
<feature type="domain" description="Fucosyltransferase N-terminal" evidence="14">
    <location>
        <begin position="71"/>
        <end position="185"/>
    </location>
</feature>
<evidence type="ECO:0000259" key="13">
    <source>
        <dbReference type="Pfam" id="PF00852"/>
    </source>
</evidence>
<dbReference type="PANTHER" id="PTHR48438:SF1">
    <property type="entry name" value="ALPHA-(1,3)-FUCOSYLTRANSFERASE C-RELATED"/>
    <property type="match status" value="1"/>
</dbReference>
<dbReference type="GO" id="GO:0000139">
    <property type="term" value="C:Golgi membrane"/>
    <property type="evidence" value="ECO:0007669"/>
    <property type="project" value="UniProtKB-SubCell"/>
</dbReference>
<keyword evidence="4 12" id="KW-0328">Glycosyltransferase</keyword>
<dbReference type="FunFam" id="3.40.50.11660:FF:000002">
    <property type="entry name" value="Alpha-(1,3)-fucosyltransferase"/>
    <property type="match status" value="1"/>
</dbReference>
<accession>A0ABD3V5U7</accession>
<proteinExistence type="inferred from homology"/>
<evidence type="ECO:0000256" key="7">
    <source>
        <dbReference type="ARBA" id="ARBA00022968"/>
    </source>
</evidence>
<evidence type="ECO:0000256" key="11">
    <source>
        <dbReference type="ARBA" id="ARBA00023180"/>
    </source>
</evidence>
<keyword evidence="9 12" id="KW-0333">Golgi apparatus</keyword>
<dbReference type="Gene3D" id="3.40.50.11660">
    <property type="entry name" value="Glycosyl transferase family 10, C-terminal domain"/>
    <property type="match status" value="1"/>
</dbReference>
<dbReference type="PANTHER" id="PTHR48438">
    <property type="entry name" value="ALPHA-(1,3)-FUCOSYLTRANSFERASE C-RELATED"/>
    <property type="match status" value="1"/>
</dbReference>
<evidence type="ECO:0000256" key="10">
    <source>
        <dbReference type="ARBA" id="ARBA00023136"/>
    </source>
</evidence>
<comment type="pathway">
    <text evidence="2">Protein modification; protein glycosylation.</text>
</comment>
<protein>
    <recommendedName>
        <fullName evidence="12">Fucosyltransferase</fullName>
        <ecNumber evidence="12">2.4.1.-</ecNumber>
    </recommendedName>
</protein>